<sequence length="519" mass="61020">MSGLLYMGRSMGVPEGEIGDLLDHYLQSVLDDQALNELGQEITLRRHKLAVVIKWTEVQGTHCNMNEVVPSEEDVEPFYEPLGLYVKPYARLNISLSLPPLKQPGQSISNWDLMEKIKRAVSPIQLSSIRVVMSTLEMVRFEAELPNRKILNKVIKALEGYSLKVVGFFEPLKVRASEAKSDFPTRHDWDEFFRTAKGMDELKPGERPDTIYFAKLPSNWFMDESDKDNSLPSEKVLRRVFEQFGKVRCVDIPICDPYRKQMSSDISGIKVTGFSFGQEVLFEAYVQFVEYISFMRTMNALRNMKLVKKMKNGRLFEAAVKVDFDKSKHLSERSIKRRNTERERLISEERAKAAEEQRKKDEEEATRKAEELERKNRRIEREEKRRLKRQKEKRERELEQQKLEEEIKKEKRKLMIAKRKLESRRLLSELFLRIEDKNGEPNSPLEEPAKEEDLKAAQIDLEAKLRQTLLKEQEIRLRKRIEAKMLLRLGEFERKNCDEEESGHSSRENRKRKHEEAQS</sequence>
<proteinExistence type="predicted"/>
<comment type="caution">
    <text evidence="2">The sequence shown here is derived from an EMBL/GenBank/DDBJ whole genome shotgun (WGS) entry which is preliminary data.</text>
</comment>
<evidence type="ECO:0000256" key="1">
    <source>
        <dbReference type="SAM" id="MobiDB-lite"/>
    </source>
</evidence>
<dbReference type="AlphaFoldDB" id="A0A0B2VU89"/>
<gene>
    <name evidence="2" type="primary">AKAP17A</name>
    <name evidence="2" type="ORF">Tcan_04145</name>
</gene>
<protein>
    <submittedName>
        <fullName evidence="2">A-kinase anchor protein 17A</fullName>
    </submittedName>
</protein>
<dbReference type="GO" id="GO:0016301">
    <property type="term" value="F:kinase activity"/>
    <property type="evidence" value="ECO:0007669"/>
    <property type="project" value="UniProtKB-KW"/>
</dbReference>
<keyword evidence="3" id="KW-1185">Reference proteome</keyword>
<dbReference type="Pfam" id="PF25015">
    <property type="entry name" value="RBD_AKAP-17A"/>
    <property type="match status" value="1"/>
</dbReference>
<reference evidence="2 3" key="1">
    <citation type="submission" date="2014-11" db="EMBL/GenBank/DDBJ databases">
        <title>Genetic blueprint of the zoonotic pathogen Toxocara canis.</title>
        <authorList>
            <person name="Zhu X.-Q."/>
            <person name="Korhonen P.K."/>
            <person name="Cai H."/>
            <person name="Young N.D."/>
            <person name="Nejsum P."/>
            <person name="von Samson-Himmelstjerna G."/>
            <person name="Boag P.R."/>
            <person name="Tan P."/>
            <person name="Li Q."/>
            <person name="Min J."/>
            <person name="Yang Y."/>
            <person name="Wang X."/>
            <person name="Fang X."/>
            <person name="Hall R.S."/>
            <person name="Hofmann A."/>
            <person name="Sternberg P.W."/>
            <person name="Jex A.R."/>
            <person name="Gasser R.B."/>
        </authorList>
    </citation>
    <scope>NUCLEOTIDE SEQUENCE [LARGE SCALE GENOMIC DNA]</scope>
    <source>
        <strain evidence="2">PN_DK_2014</strain>
    </source>
</reference>
<dbReference type="EMBL" id="JPKZ01000843">
    <property type="protein sequence ID" value="KHN85228.1"/>
    <property type="molecule type" value="Genomic_DNA"/>
</dbReference>
<name>A0A0B2VU89_TOXCA</name>
<dbReference type="CDD" id="cd12264">
    <property type="entry name" value="RRM_AKAP17A"/>
    <property type="match status" value="1"/>
</dbReference>
<evidence type="ECO:0000313" key="2">
    <source>
        <dbReference type="EMBL" id="KHN85228.1"/>
    </source>
</evidence>
<keyword evidence="2" id="KW-0808">Transferase</keyword>
<feature type="region of interest" description="Disordered" evidence="1">
    <location>
        <begin position="349"/>
        <end position="373"/>
    </location>
</feature>
<evidence type="ECO:0000313" key="3">
    <source>
        <dbReference type="Proteomes" id="UP000031036"/>
    </source>
</evidence>
<dbReference type="OrthoDB" id="1918237at2759"/>
<feature type="region of interest" description="Disordered" evidence="1">
    <location>
        <begin position="493"/>
        <end position="519"/>
    </location>
</feature>
<accession>A0A0B2VU89</accession>
<dbReference type="OMA" id="QYHEYAG"/>
<keyword evidence="2" id="KW-0418">Kinase</keyword>
<organism evidence="2 3">
    <name type="scientific">Toxocara canis</name>
    <name type="common">Canine roundworm</name>
    <dbReference type="NCBI Taxonomy" id="6265"/>
    <lineage>
        <taxon>Eukaryota</taxon>
        <taxon>Metazoa</taxon>
        <taxon>Ecdysozoa</taxon>
        <taxon>Nematoda</taxon>
        <taxon>Chromadorea</taxon>
        <taxon>Rhabditida</taxon>
        <taxon>Spirurina</taxon>
        <taxon>Ascaridomorpha</taxon>
        <taxon>Ascaridoidea</taxon>
        <taxon>Toxocaridae</taxon>
        <taxon>Toxocara</taxon>
    </lineage>
</organism>
<dbReference type="PANTHER" id="PTHR12484">
    <property type="entry name" value="B-LYMPHOCYTE ANTIGEN-RELATED"/>
    <property type="match status" value="1"/>
</dbReference>
<dbReference type="InterPro" id="IPR056852">
    <property type="entry name" value="AK17A/B"/>
</dbReference>
<dbReference type="Proteomes" id="UP000031036">
    <property type="component" value="Unassembled WGS sequence"/>
</dbReference>
<dbReference type="STRING" id="6265.A0A0B2VU89"/>
<dbReference type="PANTHER" id="PTHR12484:SF4">
    <property type="entry name" value="A-KINASE ANCHOR PROTEIN 17A"/>
    <property type="match status" value="1"/>
</dbReference>